<accession>C5MB11</accession>
<dbReference type="Proteomes" id="UP000002037">
    <property type="component" value="Unassembled WGS sequence"/>
</dbReference>
<dbReference type="PROSITE" id="PS00028">
    <property type="entry name" value="ZINC_FINGER_C2H2_1"/>
    <property type="match status" value="2"/>
</dbReference>
<dbReference type="GO" id="GO:0005634">
    <property type="term" value="C:nucleus"/>
    <property type="evidence" value="ECO:0007669"/>
    <property type="project" value="UniProtKB-SubCell"/>
</dbReference>
<evidence type="ECO:0000256" key="3">
    <source>
        <dbReference type="ARBA" id="ARBA00022737"/>
    </source>
</evidence>
<dbReference type="GeneID" id="8295975"/>
<dbReference type="VEuPathDB" id="FungiDB:CTRG_03253"/>
<keyword evidence="8" id="KW-0539">Nucleus</keyword>
<evidence type="ECO:0000256" key="10">
    <source>
        <dbReference type="SAM" id="MobiDB-lite"/>
    </source>
</evidence>
<keyword evidence="13" id="KW-1185">Reference proteome</keyword>
<comment type="subcellular location">
    <subcellularLocation>
        <location evidence="1">Nucleus</location>
    </subcellularLocation>
</comment>
<dbReference type="EMBL" id="GG692398">
    <property type="protein sequence ID" value="EER32828.1"/>
    <property type="molecule type" value="Genomic_DNA"/>
</dbReference>
<sequence length="677" mass="73599">MSSDFPPLFENNNSFFNNQMLNGNPPNVGSNGMGYNATVNSNDPMDVLSIPESFHLNDEIFFNTSQFDTHIPGEINSISQQSVRPDNHNQNQYYQQQQQQQQNQQSHGYIDSASTIRSFESELVSNMSSNSLNTYFTGQHTASSSSSSSFSSGSTNNQNAVVNSTASKIAATPQPQFTNHGRHGSTSVPIDQLTLLTLRTPTSTKPVNNQLQQNQLNGLQQPNFDNFSPTSTNPLQQQQQQQQVQLPQSSQPPQVPQQQLNQSFQPGLANNVNVDASTVAAAVAAAAATENNADAETIIEEGTINPRQLFNNKLVTSASSPSLSTLFSNGKAPVGVPINPSAAAAGVGTGASAGQQVPIQHEIQQAPPMAQQVDQGLLQNQGTIAPQTAQRVKHMRSSSSPQFDFRMNDDFSNAITTWFTNNAPERLEEEASKLFVNPSGILKNSKSRTHSYSSGVMHSSRGPSRRNSVQLLSNGNAIVTNGLPHSLQNSPVALSSAHFENINEENDNIISNSTPMSTIEDTSINTNNGSEQKKKRRKSSANIASMDGVVPLPDSPSISPTSSNVTKEQVPKKPAATKSERKKSTHSVALTPNAQGAFPCNECDKQFKRSEHLKRHQRSVHSNDRPFPCKYCEKKFSRSDNLAQHLKTHTKLDANGNPTIVYGNPSNHSKRDKKKSS</sequence>
<dbReference type="AlphaFoldDB" id="C5MB11"/>
<keyword evidence="2" id="KW-0479">Metal-binding</keyword>
<dbReference type="FunFam" id="3.30.160.60:FF:000145">
    <property type="entry name" value="Zinc finger protein 574"/>
    <property type="match status" value="1"/>
</dbReference>
<feature type="domain" description="C2H2-type" evidence="11">
    <location>
        <begin position="627"/>
        <end position="654"/>
    </location>
</feature>
<feature type="region of interest" description="Disordered" evidence="10">
    <location>
        <begin position="649"/>
        <end position="677"/>
    </location>
</feature>
<dbReference type="eggNOG" id="KOG1721">
    <property type="taxonomic scope" value="Eukaryota"/>
</dbReference>
<dbReference type="FunFam" id="3.30.160.60:FF:000870">
    <property type="entry name" value="zinc finger protein 197 isoform X1"/>
    <property type="match status" value="1"/>
</dbReference>
<dbReference type="GO" id="GO:0003700">
    <property type="term" value="F:DNA-binding transcription factor activity"/>
    <property type="evidence" value="ECO:0007669"/>
    <property type="project" value="TreeGrafter"/>
</dbReference>
<feature type="compositionally biased region" description="Basic residues" evidence="10">
    <location>
        <begin position="668"/>
        <end position="677"/>
    </location>
</feature>
<dbReference type="RefSeq" id="XP_002548956.1">
    <property type="nucleotide sequence ID" value="XM_002548910.1"/>
</dbReference>
<feature type="compositionally biased region" description="Polar residues" evidence="10">
    <location>
        <begin position="450"/>
        <end position="468"/>
    </location>
</feature>
<dbReference type="PANTHER" id="PTHR47427:SF1">
    <property type="entry name" value="PROTEIN STE12"/>
    <property type="match status" value="1"/>
</dbReference>
<dbReference type="GO" id="GO:1990526">
    <property type="term" value="C:Ste12p-Dig1p-Dig2p complex"/>
    <property type="evidence" value="ECO:0007669"/>
    <property type="project" value="TreeGrafter"/>
</dbReference>
<dbReference type="InterPro" id="IPR013087">
    <property type="entry name" value="Znf_C2H2_type"/>
</dbReference>
<evidence type="ECO:0000256" key="7">
    <source>
        <dbReference type="ARBA" id="ARBA00023163"/>
    </source>
</evidence>
<dbReference type="InterPro" id="IPR052127">
    <property type="entry name" value="STE12_transcription_factor"/>
</dbReference>
<evidence type="ECO:0000313" key="13">
    <source>
        <dbReference type="Proteomes" id="UP000002037"/>
    </source>
</evidence>
<dbReference type="OrthoDB" id="654211at2759"/>
<evidence type="ECO:0000256" key="9">
    <source>
        <dbReference type="PROSITE-ProRule" id="PRU00042"/>
    </source>
</evidence>
<organism evidence="12 13">
    <name type="scientific">Candida tropicalis (strain ATCC MYA-3404 / T1)</name>
    <name type="common">Yeast</name>
    <dbReference type="NCBI Taxonomy" id="294747"/>
    <lineage>
        <taxon>Eukaryota</taxon>
        <taxon>Fungi</taxon>
        <taxon>Dikarya</taxon>
        <taxon>Ascomycota</taxon>
        <taxon>Saccharomycotina</taxon>
        <taxon>Pichiomycetes</taxon>
        <taxon>Debaryomycetaceae</taxon>
        <taxon>Candida/Lodderomyces clade</taxon>
        <taxon>Candida</taxon>
    </lineage>
</organism>
<feature type="region of interest" description="Disordered" evidence="10">
    <location>
        <begin position="508"/>
        <end position="599"/>
    </location>
</feature>
<keyword evidence="4 9" id="KW-0863">Zinc-finger</keyword>
<feature type="compositionally biased region" description="Low complexity" evidence="10">
    <location>
        <begin position="143"/>
        <end position="154"/>
    </location>
</feature>
<keyword evidence="3" id="KW-0677">Repeat</keyword>
<feature type="region of interest" description="Disordered" evidence="10">
    <location>
        <begin position="81"/>
        <end position="109"/>
    </location>
</feature>
<dbReference type="STRING" id="294747.C5MB11"/>
<feature type="region of interest" description="Disordered" evidence="10">
    <location>
        <begin position="441"/>
        <end position="468"/>
    </location>
</feature>
<keyword evidence="5" id="KW-0862">Zinc</keyword>
<dbReference type="Pfam" id="PF00096">
    <property type="entry name" value="zf-C2H2"/>
    <property type="match status" value="2"/>
</dbReference>
<evidence type="ECO:0000256" key="4">
    <source>
        <dbReference type="ARBA" id="ARBA00022771"/>
    </source>
</evidence>
<dbReference type="PANTHER" id="PTHR47427">
    <property type="entry name" value="PROTEIN STE12"/>
    <property type="match status" value="1"/>
</dbReference>
<gene>
    <name evidence="12" type="ORF">CTRG_03253</name>
</gene>
<keyword evidence="6" id="KW-0805">Transcription regulation</keyword>
<dbReference type="SMART" id="SM00355">
    <property type="entry name" value="ZnF_C2H2"/>
    <property type="match status" value="2"/>
</dbReference>
<dbReference type="GO" id="GO:1990527">
    <property type="term" value="C:Tec1p-Ste12p-Dig1p complex"/>
    <property type="evidence" value="ECO:0007669"/>
    <property type="project" value="TreeGrafter"/>
</dbReference>
<proteinExistence type="predicted"/>
<evidence type="ECO:0000259" key="11">
    <source>
        <dbReference type="PROSITE" id="PS50157"/>
    </source>
</evidence>
<evidence type="ECO:0000256" key="5">
    <source>
        <dbReference type="ARBA" id="ARBA00022833"/>
    </source>
</evidence>
<evidence type="ECO:0000256" key="2">
    <source>
        <dbReference type="ARBA" id="ARBA00022723"/>
    </source>
</evidence>
<feature type="compositionally biased region" description="Polar residues" evidence="10">
    <location>
        <begin position="514"/>
        <end position="530"/>
    </location>
</feature>
<dbReference type="Gene3D" id="3.30.160.60">
    <property type="entry name" value="Classic Zinc Finger"/>
    <property type="match status" value="2"/>
</dbReference>
<evidence type="ECO:0000256" key="8">
    <source>
        <dbReference type="ARBA" id="ARBA00023242"/>
    </source>
</evidence>
<feature type="compositionally biased region" description="Polar residues" evidence="10">
    <location>
        <begin position="556"/>
        <end position="567"/>
    </location>
</feature>
<dbReference type="PROSITE" id="PS50157">
    <property type="entry name" value="ZINC_FINGER_C2H2_2"/>
    <property type="match status" value="2"/>
</dbReference>
<dbReference type="GO" id="GO:0008270">
    <property type="term" value="F:zinc ion binding"/>
    <property type="evidence" value="ECO:0007669"/>
    <property type="project" value="UniProtKB-KW"/>
</dbReference>
<keyword evidence="7" id="KW-0804">Transcription</keyword>
<dbReference type="HOGENOM" id="CLU_405959_0_0_1"/>
<reference evidence="12 13" key="1">
    <citation type="journal article" date="2009" name="Nature">
        <title>Evolution of pathogenicity and sexual reproduction in eight Candida genomes.</title>
        <authorList>
            <person name="Butler G."/>
            <person name="Rasmussen M.D."/>
            <person name="Lin M.F."/>
            <person name="Santos M.A."/>
            <person name="Sakthikumar S."/>
            <person name="Munro C.A."/>
            <person name="Rheinbay E."/>
            <person name="Grabherr M."/>
            <person name="Forche A."/>
            <person name="Reedy J.L."/>
            <person name="Agrafioti I."/>
            <person name="Arnaud M.B."/>
            <person name="Bates S."/>
            <person name="Brown A.J."/>
            <person name="Brunke S."/>
            <person name="Costanzo M.C."/>
            <person name="Fitzpatrick D.A."/>
            <person name="de Groot P.W."/>
            <person name="Harris D."/>
            <person name="Hoyer L.L."/>
            <person name="Hube B."/>
            <person name="Klis F.M."/>
            <person name="Kodira C."/>
            <person name="Lennard N."/>
            <person name="Logue M.E."/>
            <person name="Martin R."/>
            <person name="Neiman A.M."/>
            <person name="Nikolaou E."/>
            <person name="Quail M.A."/>
            <person name="Quinn J."/>
            <person name="Santos M.C."/>
            <person name="Schmitzberger F.F."/>
            <person name="Sherlock G."/>
            <person name="Shah P."/>
            <person name="Silverstein K.A."/>
            <person name="Skrzypek M.S."/>
            <person name="Soll D."/>
            <person name="Staggs R."/>
            <person name="Stansfield I."/>
            <person name="Stumpf M.P."/>
            <person name="Sudbery P.E."/>
            <person name="Srikantha T."/>
            <person name="Zeng Q."/>
            <person name="Berman J."/>
            <person name="Berriman M."/>
            <person name="Heitman J."/>
            <person name="Gow N.A."/>
            <person name="Lorenz M.C."/>
            <person name="Birren B.W."/>
            <person name="Kellis M."/>
            <person name="Cuomo C.A."/>
        </authorList>
    </citation>
    <scope>NUCLEOTIDE SEQUENCE [LARGE SCALE GENOMIC DNA]</scope>
    <source>
        <strain evidence="13">ATCC MYA-3404 / T1</strain>
    </source>
</reference>
<feature type="region of interest" description="Disordered" evidence="10">
    <location>
        <begin position="138"/>
        <end position="159"/>
    </location>
</feature>
<name>C5MB11_CANTT</name>
<dbReference type="InterPro" id="IPR036236">
    <property type="entry name" value="Znf_C2H2_sf"/>
</dbReference>
<evidence type="ECO:0000256" key="6">
    <source>
        <dbReference type="ARBA" id="ARBA00023015"/>
    </source>
</evidence>
<dbReference type="KEGG" id="ctp:CTRG_03253"/>
<dbReference type="SUPFAM" id="SSF57667">
    <property type="entry name" value="beta-beta-alpha zinc fingers"/>
    <property type="match status" value="1"/>
</dbReference>
<feature type="region of interest" description="Disordered" evidence="10">
    <location>
        <begin position="219"/>
        <end position="259"/>
    </location>
</feature>
<feature type="compositionally biased region" description="Low complexity" evidence="10">
    <location>
        <begin position="89"/>
        <end position="105"/>
    </location>
</feature>
<evidence type="ECO:0000313" key="12">
    <source>
        <dbReference type="EMBL" id="EER32828.1"/>
    </source>
</evidence>
<protein>
    <recommendedName>
        <fullName evidence="11">C2H2-type domain-containing protein</fullName>
    </recommendedName>
</protein>
<evidence type="ECO:0000256" key="1">
    <source>
        <dbReference type="ARBA" id="ARBA00004123"/>
    </source>
</evidence>
<feature type="domain" description="C2H2-type" evidence="11">
    <location>
        <begin position="598"/>
        <end position="626"/>
    </location>
</feature>